<dbReference type="OrthoDB" id="2110130at2759"/>
<reference evidence="7 8" key="1">
    <citation type="submission" date="2019-01" db="EMBL/GenBank/DDBJ databases">
        <title>Nuclear Genome Assembly of the Microalgal Biofuel strain Nannochloropsis salina CCMP1776.</title>
        <authorList>
            <person name="Hovde B."/>
        </authorList>
    </citation>
    <scope>NUCLEOTIDE SEQUENCE [LARGE SCALE GENOMIC DNA]</scope>
    <source>
        <strain evidence="7 8">CCMP1776</strain>
    </source>
</reference>
<feature type="region of interest" description="Disordered" evidence="5">
    <location>
        <begin position="150"/>
        <end position="169"/>
    </location>
</feature>
<evidence type="ECO:0000259" key="6">
    <source>
        <dbReference type="PROSITE" id="PS50893"/>
    </source>
</evidence>
<dbReference type="InterPro" id="IPR017871">
    <property type="entry name" value="ABC_transporter-like_CS"/>
</dbReference>
<feature type="compositionally biased region" description="Basic and acidic residues" evidence="5">
    <location>
        <begin position="549"/>
        <end position="558"/>
    </location>
</feature>
<dbReference type="InterPro" id="IPR058770">
    <property type="entry name" value="PWI_ABCF3"/>
</dbReference>
<dbReference type="Pfam" id="PF00005">
    <property type="entry name" value="ABC_tran"/>
    <property type="match status" value="2"/>
</dbReference>
<dbReference type="InterPro" id="IPR027417">
    <property type="entry name" value="P-loop_NTPase"/>
</dbReference>
<sequence length="774" mass="86318">MSAVISSSKDKVGGVVTSVLQGLDEQIADYLTSVLEDDPLQKPDDLEASVGPFLLSTEFAKDDAEVSSLCLRLSSALLQAFGDDAGHQRAASFRGKDDVPALLSAPLSFKENTSAADDKLMDLMWGKDKVRQARNEQFFNTSSISKRQERKQRRLLEADESSDEEEEQVSMMILPDYSSGSGEKDINVLGFVLRFAGQELLSNADLRMAYGRRYGLIGANGIGKTTLLKHIAAFEIEGFPRHHRVLHVKQEVRSSGKTVLETVLQSDVEREALMEEEKDILKRQQQKDQEGGGGASSEEVEADSKRLTEIYERLNIIGSNSAEARAAAILNGLQFSLEMQASSTCDLSGGWRMRVALASALFIEPDLLLLDEPTNHLDLEAVLWLQEYLKTYKHTVLLVSHDRAFLNEVTTDIVEFKNKTLTYYRGNYDTFEAVRSEKAKNQRRLYEANMAKRAHMQDFIDKFRYNANRAALVQSRIKALEKLEVVDPPEDDTQFRFHLPIPEPLGRPVINIESVSFGYPKRGPGSVEDEGDGKRKKKEKQAGEEEAEDQHSGNDKAEPVVPKLPAEIGKVLFENVDFGVDLETRIGVVGANGAGKSTLLNLILDKLRPTEGHIFRHHNLRLASFTQHHGDQFDLRLSAVENFESMFPKSDTQELRSLVGKFGLSGNDAIKPMRFLSGGQKSRAAFALLAHRKPHIVILDEPTNHLDMDTIQALIEALKEFRGGLLVVSHDQHFIEQVTSDIYVCGNNAIKRFNGTFDEYKKVALSKVVGGSKK</sequence>
<keyword evidence="4" id="KW-0007">Acetylation</keyword>
<dbReference type="CDD" id="cd03221">
    <property type="entry name" value="ABCF_EF-3"/>
    <property type="match status" value="2"/>
</dbReference>
<feature type="domain" description="ABC transporter" evidence="6">
    <location>
        <begin position="186"/>
        <end position="443"/>
    </location>
</feature>
<dbReference type="InterPro" id="IPR003439">
    <property type="entry name" value="ABC_transporter-like_ATP-bd"/>
</dbReference>
<gene>
    <name evidence="7" type="ORF">NSK_006869</name>
</gene>
<dbReference type="PROSITE" id="PS50893">
    <property type="entry name" value="ABC_TRANSPORTER_2"/>
    <property type="match status" value="2"/>
</dbReference>
<keyword evidence="3" id="KW-0067">ATP-binding</keyword>
<dbReference type="PROSITE" id="PS00211">
    <property type="entry name" value="ABC_TRANSPORTER_1"/>
    <property type="match status" value="2"/>
</dbReference>
<feature type="region of interest" description="Disordered" evidence="5">
    <location>
        <begin position="277"/>
        <end position="302"/>
    </location>
</feature>
<dbReference type="PANTHER" id="PTHR19211:SF134">
    <property type="entry name" value="ABC TRANSPORTER DOMAIN-CONTAINING PROTEIN"/>
    <property type="match status" value="1"/>
</dbReference>
<dbReference type="GO" id="GO:0005524">
    <property type="term" value="F:ATP binding"/>
    <property type="evidence" value="ECO:0007669"/>
    <property type="project" value="UniProtKB-KW"/>
</dbReference>
<keyword evidence="8" id="KW-1185">Reference proteome</keyword>
<dbReference type="GO" id="GO:0016887">
    <property type="term" value="F:ATP hydrolysis activity"/>
    <property type="evidence" value="ECO:0007669"/>
    <property type="project" value="InterPro"/>
</dbReference>
<evidence type="ECO:0000256" key="2">
    <source>
        <dbReference type="ARBA" id="ARBA00022741"/>
    </source>
</evidence>
<dbReference type="FunFam" id="3.40.50.300:FF:000011">
    <property type="entry name" value="Putative ABC transporter ATP-binding component"/>
    <property type="match status" value="1"/>
</dbReference>
<dbReference type="Pfam" id="PF26051">
    <property type="entry name" value="PWI_ABCF3"/>
    <property type="match status" value="1"/>
</dbReference>
<evidence type="ECO:0000256" key="5">
    <source>
        <dbReference type="SAM" id="MobiDB-lite"/>
    </source>
</evidence>
<feature type="compositionally biased region" description="Acidic residues" evidence="5">
    <location>
        <begin position="158"/>
        <end position="168"/>
    </location>
</feature>
<evidence type="ECO:0000313" key="8">
    <source>
        <dbReference type="Proteomes" id="UP000355283"/>
    </source>
</evidence>
<dbReference type="Proteomes" id="UP000355283">
    <property type="component" value="Unassembled WGS sequence"/>
</dbReference>
<dbReference type="Pfam" id="PF12848">
    <property type="entry name" value="ABC_tran_Xtn"/>
    <property type="match status" value="1"/>
</dbReference>
<evidence type="ECO:0000256" key="3">
    <source>
        <dbReference type="ARBA" id="ARBA00022840"/>
    </source>
</evidence>
<comment type="caution">
    <text evidence="7">The sequence shown here is derived from an EMBL/GenBank/DDBJ whole genome shotgun (WGS) entry which is preliminary data.</text>
</comment>
<name>A0A4D9CYZ4_9STRA</name>
<dbReference type="EMBL" id="SDOX01000122">
    <property type="protein sequence ID" value="TFJ81618.1"/>
    <property type="molecule type" value="Genomic_DNA"/>
</dbReference>
<dbReference type="PANTHER" id="PTHR19211">
    <property type="entry name" value="ATP-BINDING TRANSPORT PROTEIN-RELATED"/>
    <property type="match status" value="1"/>
</dbReference>
<proteinExistence type="predicted"/>
<evidence type="ECO:0000313" key="7">
    <source>
        <dbReference type="EMBL" id="TFJ81618.1"/>
    </source>
</evidence>
<feature type="compositionally biased region" description="Basic and acidic residues" evidence="5">
    <location>
        <begin position="277"/>
        <end position="290"/>
    </location>
</feature>
<keyword evidence="1" id="KW-0677">Repeat</keyword>
<dbReference type="AlphaFoldDB" id="A0A4D9CYZ4"/>
<feature type="region of interest" description="Disordered" evidence="5">
    <location>
        <begin position="520"/>
        <end position="561"/>
    </location>
</feature>
<keyword evidence="2" id="KW-0547">Nucleotide-binding</keyword>
<dbReference type="InterPro" id="IPR050611">
    <property type="entry name" value="ABCF"/>
</dbReference>
<dbReference type="Gene3D" id="3.40.50.300">
    <property type="entry name" value="P-loop containing nucleotide triphosphate hydrolases"/>
    <property type="match status" value="2"/>
</dbReference>
<protein>
    <recommendedName>
        <fullName evidence="6">ABC transporter domain-containing protein</fullName>
    </recommendedName>
</protein>
<dbReference type="SMART" id="SM00382">
    <property type="entry name" value="AAA"/>
    <property type="match status" value="2"/>
</dbReference>
<feature type="domain" description="ABC transporter" evidence="6">
    <location>
        <begin position="555"/>
        <end position="772"/>
    </location>
</feature>
<evidence type="ECO:0000256" key="1">
    <source>
        <dbReference type="ARBA" id="ARBA00022737"/>
    </source>
</evidence>
<dbReference type="InterPro" id="IPR032781">
    <property type="entry name" value="ABC_tran_Xtn"/>
</dbReference>
<dbReference type="SUPFAM" id="SSF52540">
    <property type="entry name" value="P-loop containing nucleoside triphosphate hydrolases"/>
    <property type="match status" value="2"/>
</dbReference>
<accession>A0A4D9CYZ4</accession>
<dbReference type="InterPro" id="IPR003593">
    <property type="entry name" value="AAA+_ATPase"/>
</dbReference>
<organism evidence="7 8">
    <name type="scientific">Nannochloropsis salina CCMP1776</name>
    <dbReference type="NCBI Taxonomy" id="1027361"/>
    <lineage>
        <taxon>Eukaryota</taxon>
        <taxon>Sar</taxon>
        <taxon>Stramenopiles</taxon>
        <taxon>Ochrophyta</taxon>
        <taxon>Eustigmatophyceae</taxon>
        <taxon>Eustigmatales</taxon>
        <taxon>Monodopsidaceae</taxon>
        <taxon>Microchloropsis</taxon>
        <taxon>Microchloropsis salina</taxon>
    </lineage>
</organism>
<evidence type="ECO:0000256" key="4">
    <source>
        <dbReference type="ARBA" id="ARBA00022990"/>
    </source>
</evidence>
<dbReference type="FunFam" id="3.40.50.300:FF:001197">
    <property type="entry name" value="Putative ATP-binding cassette family ATPase"/>
    <property type="match status" value="1"/>
</dbReference>